<name>A0A1L7LQG5_9NEOP</name>
<evidence type="ECO:0000256" key="4">
    <source>
        <dbReference type="RuleBase" id="RU000499"/>
    </source>
</evidence>
<dbReference type="SUPFAM" id="SSF52833">
    <property type="entry name" value="Thioredoxin-like"/>
    <property type="match status" value="1"/>
</dbReference>
<evidence type="ECO:0000256" key="3">
    <source>
        <dbReference type="ARBA" id="ARBA00023002"/>
    </source>
</evidence>
<dbReference type="GO" id="GO:0006979">
    <property type="term" value="P:response to oxidative stress"/>
    <property type="evidence" value="ECO:0007669"/>
    <property type="project" value="InterPro"/>
</dbReference>
<protein>
    <recommendedName>
        <fullName evidence="4">Glutathione peroxidase</fullName>
    </recommendedName>
</protein>
<dbReference type="InterPro" id="IPR036249">
    <property type="entry name" value="Thioredoxin-like_sf"/>
</dbReference>
<reference evidence="5" key="1">
    <citation type="journal article" date="2016" name="PLoS ONE">
        <title>Caste-Specific and Sex-Specific Expression of Chemoreceptor Genes in a Termite.</title>
        <authorList>
            <person name="Mitaka Y."/>
            <person name="Kobayashi K."/>
            <person name="Mikheyev A."/>
            <person name="Tin M.M.Y."/>
            <person name="Watanabe Y."/>
            <person name="Matsuura K."/>
        </authorList>
    </citation>
    <scope>NUCLEOTIDE SEQUENCE</scope>
</reference>
<dbReference type="EMBL" id="FX983170">
    <property type="protein sequence ID" value="BAV93788.1"/>
    <property type="molecule type" value="mRNA"/>
</dbReference>
<dbReference type="PROSITE" id="PS00763">
    <property type="entry name" value="GLUTATHIONE_PEROXID_2"/>
    <property type="match status" value="1"/>
</dbReference>
<dbReference type="PANTHER" id="PTHR11592">
    <property type="entry name" value="GLUTATHIONE PEROXIDASE"/>
    <property type="match status" value="1"/>
</dbReference>
<dbReference type="GO" id="GO:0004602">
    <property type="term" value="F:glutathione peroxidase activity"/>
    <property type="evidence" value="ECO:0007669"/>
    <property type="project" value="TreeGrafter"/>
</dbReference>
<dbReference type="InterPro" id="IPR029760">
    <property type="entry name" value="GPX_CS"/>
</dbReference>
<dbReference type="Gene3D" id="3.40.30.10">
    <property type="entry name" value="Glutaredoxin"/>
    <property type="match status" value="1"/>
</dbReference>
<dbReference type="Pfam" id="PF00255">
    <property type="entry name" value="GSHPx"/>
    <property type="match status" value="1"/>
</dbReference>
<dbReference type="InterPro" id="IPR000889">
    <property type="entry name" value="Glutathione_peroxidase"/>
</dbReference>
<comment type="similarity">
    <text evidence="1 4">Belongs to the glutathione peroxidase family.</text>
</comment>
<gene>
    <name evidence="5" type="primary">RsGPX</name>
</gene>
<sequence length="146" mass="16545">MNALQSNYQDLVVLGFPCNQFGMQEPGANGTEIFNGIQHVRPGNGFVPNFKLFQKIEVNGDTEEPLYSFLKKHCPSTRDGFASKDNLFYAPFKVNDVRWNFEKFLVSPNGKPVKRYDPSTHPNDVEADIVKLLIQNSGNITQQLQH</sequence>
<keyword evidence="3 4" id="KW-0560">Oxidoreductase</keyword>
<accession>A0A1L7LQG5</accession>
<reference evidence="5" key="2">
    <citation type="journal article" date="2017" name="PLoS ONE">
        <title>An Efficient Antioxidant System in a Long-Lived Termite Queen.</title>
        <authorList>
            <person name="Tasaki E."/>
            <person name="Kobayashi K."/>
            <person name="Matsuura K."/>
            <person name="Iuchi Y."/>
        </authorList>
    </citation>
    <scope>NUCLEOTIDE SEQUENCE</scope>
</reference>
<dbReference type="PANTHER" id="PTHR11592:SF81">
    <property type="entry name" value="GLUTATHIONE PEROXIDASE"/>
    <property type="match status" value="1"/>
</dbReference>
<evidence type="ECO:0000256" key="1">
    <source>
        <dbReference type="ARBA" id="ARBA00006926"/>
    </source>
</evidence>
<proteinExistence type="evidence at transcript level"/>
<dbReference type="PROSITE" id="PS51355">
    <property type="entry name" value="GLUTATHIONE_PEROXID_3"/>
    <property type="match status" value="1"/>
</dbReference>
<evidence type="ECO:0000313" key="5">
    <source>
        <dbReference type="EMBL" id="BAV93788.1"/>
    </source>
</evidence>
<dbReference type="PIRSF" id="PIRSF000303">
    <property type="entry name" value="Glutathion_perox"/>
    <property type="match status" value="1"/>
</dbReference>
<evidence type="ECO:0000256" key="2">
    <source>
        <dbReference type="ARBA" id="ARBA00022559"/>
    </source>
</evidence>
<keyword evidence="2 4" id="KW-0575">Peroxidase</keyword>
<organism evidence="5">
    <name type="scientific">Reticulitermes speratus</name>
    <dbReference type="NCBI Taxonomy" id="60591"/>
    <lineage>
        <taxon>Eukaryota</taxon>
        <taxon>Metazoa</taxon>
        <taxon>Ecdysozoa</taxon>
        <taxon>Arthropoda</taxon>
        <taxon>Hexapoda</taxon>
        <taxon>Insecta</taxon>
        <taxon>Pterygota</taxon>
        <taxon>Neoptera</taxon>
        <taxon>Polyneoptera</taxon>
        <taxon>Dictyoptera</taxon>
        <taxon>Blattodea</taxon>
        <taxon>Blattoidea</taxon>
        <taxon>Termitoidae</taxon>
        <taxon>Rhinotermitidae</taxon>
        <taxon>Reticulitermes</taxon>
        <taxon>Frontotermes</taxon>
    </lineage>
</organism>
<dbReference type="AlphaFoldDB" id="A0A1L7LQG5"/>
<dbReference type="PRINTS" id="PR01011">
    <property type="entry name" value="GLUTPROXDASE"/>
</dbReference>